<comment type="caution">
    <text evidence="2">The sequence shown here is derived from an EMBL/GenBank/DDBJ whole genome shotgun (WGS) entry which is preliminary data.</text>
</comment>
<evidence type="ECO:0000313" key="3">
    <source>
        <dbReference type="Proteomes" id="UP000230935"/>
    </source>
</evidence>
<evidence type="ECO:0000256" key="1">
    <source>
        <dbReference type="SAM" id="Phobius"/>
    </source>
</evidence>
<keyword evidence="1" id="KW-0472">Membrane</keyword>
<sequence>MATVIFEEKVPIHRIFSALFTLLVAGSLLAYFYPSFLGGEFNGNQGRTFLIVFATIIALIGLAFNSLRIVLTEESVSFGFSIFRKKVALQDITSIKAQKFRFRDFGGYGIRLGRHKTTGYIAHSKDGLRIETTGRNYFISSNRVQELTQLLSAAVDQAKKRGSLR</sequence>
<keyword evidence="1" id="KW-0812">Transmembrane</keyword>
<accession>A0A2H0W2Q6</accession>
<feature type="transmembrane region" description="Helical" evidence="1">
    <location>
        <begin position="48"/>
        <end position="71"/>
    </location>
</feature>
<name>A0A2H0W2Q6_9BACT</name>
<protein>
    <recommendedName>
        <fullName evidence="4">Bacterial Pleckstrin homology domain-containing protein</fullName>
    </recommendedName>
</protein>
<evidence type="ECO:0008006" key="4">
    <source>
        <dbReference type="Google" id="ProtNLM"/>
    </source>
</evidence>
<gene>
    <name evidence="2" type="ORF">COT81_00290</name>
</gene>
<proteinExistence type="predicted"/>
<dbReference type="AlphaFoldDB" id="A0A2H0W2Q6"/>
<feature type="transmembrane region" description="Helical" evidence="1">
    <location>
        <begin position="12"/>
        <end position="33"/>
    </location>
</feature>
<evidence type="ECO:0000313" key="2">
    <source>
        <dbReference type="EMBL" id="PIS05587.1"/>
    </source>
</evidence>
<keyword evidence="1" id="KW-1133">Transmembrane helix</keyword>
<dbReference type="Proteomes" id="UP000230935">
    <property type="component" value="Unassembled WGS sequence"/>
</dbReference>
<reference evidence="3" key="1">
    <citation type="submission" date="2017-09" db="EMBL/GenBank/DDBJ databases">
        <title>Depth-based differentiation of microbial function through sediment-hosted aquifers and enrichment of novel symbionts in the deep terrestrial subsurface.</title>
        <authorList>
            <person name="Probst A.J."/>
            <person name="Ladd B."/>
            <person name="Jarett J.K."/>
            <person name="Geller-Mcgrath D.E."/>
            <person name="Sieber C.M.K."/>
            <person name="Emerson J.B."/>
            <person name="Anantharaman K."/>
            <person name="Thomas B.C."/>
            <person name="Malmstrom R."/>
            <person name="Stieglmeier M."/>
            <person name="Klingl A."/>
            <person name="Woyke T."/>
            <person name="Ryan C.M."/>
            <person name="Banfield J.F."/>
        </authorList>
    </citation>
    <scope>NUCLEOTIDE SEQUENCE [LARGE SCALE GENOMIC DNA]</scope>
</reference>
<dbReference type="EMBL" id="PEZZ01000002">
    <property type="protein sequence ID" value="PIS05587.1"/>
    <property type="molecule type" value="Genomic_DNA"/>
</dbReference>
<organism evidence="2 3">
    <name type="scientific">Candidatus Buchananbacteria bacterium CG10_big_fil_rev_8_21_14_0_10_42_9</name>
    <dbReference type="NCBI Taxonomy" id="1974526"/>
    <lineage>
        <taxon>Bacteria</taxon>
        <taxon>Candidatus Buchananiibacteriota</taxon>
    </lineage>
</organism>